<dbReference type="GO" id="GO:0008270">
    <property type="term" value="F:zinc ion binding"/>
    <property type="evidence" value="ECO:0007669"/>
    <property type="project" value="UniProtKB-KW"/>
</dbReference>
<dbReference type="PROSITE" id="PS50157">
    <property type="entry name" value="ZINC_FINGER_C2H2_2"/>
    <property type="match status" value="1"/>
</dbReference>
<dbReference type="PROSITE" id="PS00028">
    <property type="entry name" value="ZINC_FINGER_C2H2_1"/>
    <property type="match status" value="2"/>
</dbReference>
<evidence type="ECO:0000313" key="4">
    <source>
        <dbReference type="EMBL" id="OQV15432.1"/>
    </source>
</evidence>
<reference evidence="5" key="1">
    <citation type="submission" date="2017-01" db="EMBL/GenBank/DDBJ databases">
        <title>Comparative genomics of anhydrobiosis in the tardigrade Hypsibius dujardini.</title>
        <authorList>
            <person name="Yoshida Y."/>
            <person name="Koutsovoulos G."/>
            <person name="Laetsch D."/>
            <person name="Stevens L."/>
            <person name="Kumar S."/>
            <person name="Horikawa D."/>
            <person name="Ishino K."/>
            <person name="Komine S."/>
            <person name="Tomita M."/>
            <person name="Blaxter M."/>
            <person name="Arakawa K."/>
        </authorList>
    </citation>
    <scope>NUCLEOTIDE SEQUENCE [LARGE SCALE GENOMIC DNA]</scope>
    <source>
        <strain evidence="5">Z151</strain>
    </source>
</reference>
<dbReference type="InterPro" id="IPR036236">
    <property type="entry name" value="Znf_C2H2_sf"/>
</dbReference>
<comment type="caution">
    <text evidence="4">The sequence shown here is derived from an EMBL/GenBank/DDBJ whole genome shotgun (WGS) entry which is preliminary data.</text>
</comment>
<dbReference type="InterPro" id="IPR013087">
    <property type="entry name" value="Znf_C2H2_type"/>
</dbReference>
<keyword evidence="1" id="KW-0863">Zinc-finger</keyword>
<dbReference type="SUPFAM" id="SSF57667">
    <property type="entry name" value="beta-beta-alpha zinc fingers"/>
    <property type="match status" value="1"/>
</dbReference>
<dbReference type="OrthoDB" id="10057179at2759"/>
<dbReference type="SMART" id="SM00355">
    <property type="entry name" value="ZnF_C2H2"/>
    <property type="match status" value="2"/>
</dbReference>
<feature type="domain" description="C2H2-type" evidence="3">
    <location>
        <begin position="118"/>
        <end position="147"/>
    </location>
</feature>
<feature type="region of interest" description="Disordered" evidence="2">
    <location>
        <begin position="1"/>
        <end position="33"/>
    </location>
</feature>
<name>A0A1W0WJU3_HYPEX</name>
<keyword evidence="1" id="KW-0862">Zinc</keyword>
<evidence type="ECO:0000256" key="1">
    <source>
        <dbReference type="PROSITE-ProRule" id="PRU00042"/>
    </source>
</evidence>
<gene>
    <name evidence="4" type="ORF">BV898_10440</name>
</gene>
<evidence type="ECO:0000256" key="2">
    <source>
        <dbReference type="SAM" id="MobiDB-lite"/>
    </source>
</evidence>
<dbReference type="Proteomes" id="UP000192578">
    <property type="component" value="Unassembled WGS sequence"/>
</dbReference>
<dbReference type="AlphaFoldDB" id="A0A1W0WJU3"/>
<proteinExistence type="predicted"/>
<accession>A0A1W0WJU3</accession>
<evidence type="ECO:0000259" key="3">
    <source>
        <dbReference type="PROSITE" id="PS50157"/>
    </source>
</evidence>
<protein>
    <recommendedName>
        <fullName evidence="3">C2H2-type domain-containing protein</fullName>
    </recommendedName>
</protein>
<feature type="compositionally biased region" description="Low complexity" evidence="2">
    <location>
        <begin position="1"/>
        <end position="19"/>
    </location>
</feature>
<dbReference type="EMBL" id="MTYJ01000089">
    <property type="protein sequence ID" value="OQV15432.1"/>
    <property type="molecule type" value="Genomic_DNA"/>
</dbReference>
<dbReference type="Gene3D" id="3.30.160.60">
    <property type="entry name" value="Classic Zinc Finger"/>
    <property type="match status" value="1"/>
</dbReference>
<keyword evidence="1" id="KW-0479">Metal-binding</keyword>
<organism evidence="4 5">
    <name type="scientific">Hypsibius exemplaris</name>
    <name type="common">Freshwater tardigrade</name>
    <dbReference type="NCBI Taxonomy" id="2072580"/>
    <lineage>
        <taxon>Eukaryota</taxon>
        <taxon>Metazoa</taxon>
        <taxon>Ecdysozoa</taxon>
        <taxon>Tardigrada</taxon>
        <taxon>Eutardigrada</taxon>
        <taxon>Parachela</taxon>
        <taxon>Hypsibioidea</taxon>
        <taxon>Hypsibiidae</taxon>
        <taxon>Hypsibius</taxon>
    </lineage>
</organism>
<keyword evidence="5" id="KW-1185">Reference proteome</keyword>
<sequence>MEAPDSCDSSSQQGASSSSVTTQERNEGSSSNNNGKETLLRCLWKNCTEVYDDKPAFYNHLHAHANENQAGPCQWRNCPVAEQAAQVGAANNRERRFHHQPTRFMEHHIKNHCPKKSFKCIMDGCNKAFETPEKLSNHITKHPQLKKDEAVDLRLEDPSDGRIREIPVNFVNVAGGREQLQRTLRAHEILRKIGISFVPIANEYFVTVHGRPDGEVEMKASGREQNYRLHFPYAPAWMKEMYLGCVLDPSESRYAVITWKLPLSNPVFREAMRIFVKSVEKEYAFSPPAAAAD</sequence>
<evidence type="ECO:0000313" key="5">
    <source>
        <dbReference type="Proteomes" id="UP000192578"/>
    </source>
</evidence>